<feature type="compositionally biased region" description="Basic residues" evidence="1">
    <location>
        <begin position="457"/>
        <end position="466"/>
    </location>
</feature>
<feature type="region of interest" description="Disordered" evidence="1">
    <location>
        <begin position="1167"/>
        <end position="1214"/>
    </location>
</feature>
<organism evidence="2 3">
    <name type="scientific">Porcisia hertigi</name>
    <dbReference type="NCBI Taxonomy" id="2761500"/>
    <lineage>
        <taxon>Eukaryota</taxon>
        <taxon>Discoba</taxon>
        <taxon>Euglenozoa</taxon>
        <taxon>Kinetoplastea</taxon>
        <taxon>Metakinetoplastina</taxon>
        <taxon>Trypanosomatida</taxon>
        <taxon>Trypanosomatidae</taxon>
        <taxon>Leishmaniinae</taxon>
        <taxon>Porcisia</taxon>
    </lineage>
</organism>
<feature type="compositionally biased region" description="Polar residues" evidence="1">
    <location>
        <begin position="280"/>
        <end position="293"/>
    </location>
</feature>
<feature type="compositionally biased region" description="Basic and acidic residues" evidence="1">
    <location>
        <begin position="1190"/>
        <end position="1199"/>
    </location>
</feature>
<comment type="caution">
    <text evidence="2">The sequence shown here is derived from an EMBL/GenBank/DDBJ whole genome shotgun (WGS) entry which is preliminary data.</text>
</comment>
<evidence type="ECO:0000313" key="2">
    <source>
        <dbReference type="EMBL" id="KAG5497690.1"/>
    </source>
</evidence>
<sequence length="1233" mass="135102">MLSHSAEDASSSRPSLTYVVLFRPQGVCKLASDLPGALDGPSNESIEVRVCLTQEEDRVLLHLRYPVRDASSLECRSFTTATAVGGGRAKRNRLVSRWSFLHLSHGGNSPSVVVNECSRSHKAVRKIFVKKKYKHGGAGLTAKADVVRPIQTQQYTIALKGISPVAAQLPLSADLRSRLHLNVADREAATYSSHSTPYVKIPNVTGDERRRAPPALPSNLSMPPSRGLAAVSSRTRDPSLSPHGVRSGFGKATPAAYTQYLDVEEPFRSHGRPSPLPSLTDLNKSVNSRQSNYCLGGEGSTTMPHHTPGDHRSNVQSKPGKWLRTPLLETAGAQPTPSVTQLGNPSLSVSTSPPTATTGLSISTTNALLEYEDLLTVAFVGVPESADSQQSSFTDNAGCMLADRKRRLSSYHRLSHRLLGWIERLRKDQQRRPTSSTVSTSSGSSSDTAGSSTKNLHQPHRKRRSPRGGIRSSQSQALPSPADEDPQRGLERSFPLNRLQTFYLRFLDETDMRDFLSGYVALQAFIKELQEKRSASAEGVEEGGSGGTETGPSDPIRSLVDDGQTSLRGAGGNDLLDGDTNCLHTPPTATYLAVPSDAEPGGSRRSHRSTEKIFNDFLGNGALEVAADSGRERCEGDKRDSAARPPASVVPSVLCCSGWQHYVQYKMDPRYGLPFASVPLFLWHAFLPFASSVLYSCDRGFLIVERLSPLSSSPQSEDESHDASSPEPHFFTGGPAKRVGKAVCPPRRSTHGTYTKKRETTMSSGRRQTFPNCQGVEKRLLTPPHPEATPESLELTPSSALSWESEKQGPPVADAAYERNVDHVTTFSDVFLCLSESHLLFVNSFGRLCFHCRVDEVTLITHSAATKSFLTYPFIFFRLRPSEFFGAPTFAFTFTHLPEAPHRPQVTTPTAASRFQPENERATQRGFVPLAWASQASTSDTAHCSRLQSPRAPAAVSGDAVTLLSSREKRRLLRRHKALLDIFEAVSSRPLEKHTFAQLTSCKFDKAQRARLRRLISGVTKKVSMSPLVTKPTGAYGSAPLQTLPQQRTHPIPCVQMDAEDLYSITDAEKPHPERVHFTSLLLPCASLWRPSRGRKGQPLRLRALPAYANPSLCQDDAFTGSIPRWSDDDPGLVLQDFNDDMELSLERATRMVPMLVSKEAVCQGYMSSSQESLPHDSRQRRTGSHSAKSKAERGERRGATTTDSGRTEETYAPIVAKKRVSSFVRRTAMNDL</sequence>
<dbReference type="EMBL" id="JAFJZO010000031">
    <property type="protein sequence ID" value="KAG5497690.1"/>
    <property type="molecule type" value="Genomic_DNA"/>
</dbReference>
<evidence type="ECO:0000256" key="1">
    <source>
        <dbReference type="SAM" id="MobiDB-lite"/>
    </source>
</evidence>
<feature type="compositionally biased region" description="Polar residues" evidence="1">
    <location>
        <begin position="333"/>
        <end position="353"/>
    </location>
</feature>
<name>A0A836L7H6_9TRYP</name>
<feature type="compositionally biased region" description="Low complexity" evidence="1">
    <location>
        <begin position="434"/>
        <end position="453"/>
    </location>
</feature>
<dbReference type="RefSeq" id="XP_067755158.1">
    <property type="nucleotide sequence ID" value="XM_067899952.1"/>
</dbReference>
<dbReference type="Proteomes" id="UP000674318">
    <property type="component" value="Unassembled WGS sequence"/>
</dbReference>
<protein>
    <submittedName>
        <fullName evidence="2">Uncharacterized protein</fullName>
    </submittedName>
</protein>
<feature type="region of interest" description="Disordered" evidence="1">
    <location>
        <begin position="536"/>
        <end position="607"/>
    </location>
</feature>
<evidence type="ECO:0000313" key="3">
    <source>
        <dbReference type="Proteomes" id="UP000674318"/>
    </source>
</evidence>
<accession>A0A836L7H6</accession>
<proteinExistence type="predicted"/>
<dbReference type="OrthoDB" id="273570at2759"/>
<feature type="region of interest" description="Disordered" evidence="1">
    <location>
        <begin position="332"/>
        <end position="353"/>
    </location>
</feature>
<feature type="region of interest" description="Disordered" evidence="1">
    <location>
        <begin position="429"/>
        <end position="492"/>
    </location>
</feature>
<feature type="region of interest" description="Disordered" evidence="1">
    <location>
        <begin position="711"/>
        <end position="769"/>
    </location>
</feature>
<feature type="region of interest" description="Disordered" evidence="1">
    <location>
        <begin position="266"/>
        <end position="319"/>
    </location>
</feature>
<keyword evidence="3" id="KW-1185">Reference proteome</keyword>
<dbReference type="GeneID" id="94290029"/>
<reference evidence="2 3" key="1">
    <citation type="submission" date="2021-02" db="EMBL/GenBank/DDBJ databases">
        <title>Porcisia hertigi Genome sequencing and assembly.</title>
        <authorList>
            <person name="Almutairi H."/>
            <person name="Gatherer D."/>
        </authorList>
    </citation>
    <scope>NUCLEOTIDE SEQUENCE [LARGE SCALE GENOMIC DNA]</scope>
    <source>
        <strain evidence="2 3">C119</strain>
    </source>
</reference>
<dbReference type="AlphaFoldDB" id="A0A836L7H6"/>
<feature type="region of interest" description="Disordered" evidence="1">
    <location>
        <begin position="201"/>
        <end position="251"/>
    </location>
</feature>
<gene>
    <name evidence="2" type="ORF">JKF63_03956</name>
</gene>
<dbReference type="KEGG" id="phet:94290029"/>